<dbReference type="Gene3D" id="3.40.50.1010">
    <property type="entry name" value="5'-nuclease"/>
    <property type="match status" value="1"/>
</dbReference>
<protein>
    <submittedName>
        <fullName evidence="6">Twitching motility protein PilT</fullName>
    </submittedName>
</protein>
<dbReference type="OrthoDB" id="9798990at2"/>
<dbReference type="CDD" id="cd09872">
    <property type="entry name" value="PIN_Sll0205-like"/>
    <property type="match status" value="1"/>
</dbReference>
<evidence type="ECO:0000256" key="2">
    <source>
        <dbReference type="ARBA" id="ARBA00022723"/>
    </source>
</evidence>
<dbReference type="SUPFAM" id="SSF88723">
    <property type="entry name" value="PIN domain-like"/>
    <property type="match status" value="1"/>
</dbReference>
<dbReference type="PANTHER" id="PTHR36173:SF2">
    <property type="entry name" value="RIBONUCLEASE VAPC16"/>
    <property type="match status" value="1"/>
</dbReference>
<dbReference type="GO" id="GO:0016787">
    <property type="term" value="F:hydrolase activity"/>
    <property type="evidence" value="ECO:0007669"/>
    <property type="project" value="UniProtKB-KW"/>
</dbReference>
<evidence type="ECO:0000256" key="4">
    <source>
        <dbReference type="ARBA" id="ARBA00022842"/>
    </source>
</evidence>
<evidence type="ECO:0000256" key="1">
    <source>
        <dbReference type="ARBA" id="ARBA00022722"/>
    </source>
</evidence>
<dbReference type="EMBL" id="AP019307">
    <property type="protein sequence ID" value="BBH16554.1"/>
    <property type="molecule type" value="Genomic_DNA"/>
</dbReference>
<keyword evidence="7" id="KW-1185">Reference proteome</keyword>
<keyword evidence="1" id="KW-0540">Nuclease</keyword>
<reference evidence="6 7" key="1">
    <citation type="submission" date="2018-11" db="EMBL/GenBank/DDBJ databases">
        <title>Complete genome sequence of Nocardioides baekrokdamisoli strain KCTC 39748.</title>
        <authorList>
            <person name="Kang S.W."/>
            <person name="Lee K.C."/>
            <person name="Kim K.K."/>
            <person name="Kim J.S."/>
            <person name="Kim D.S."/>
            <person name="Ko S.H."/>
            <person name="Yang S.H."/>
            <person name="Shin Y.K."/>
            <person name="Lee J.S."/>
        </authorList>
    </citation>
    <scope>NUCLEOTIDE SEQUENCE [LARGE SCALE GENOMIC DNA]</scope>
    <source>
        <strain evidence="6 7">KCTC 39748</strain>
    </source>
</reference>
<keyword evidence="2" id="KW-0479">Metal-binding</keyword>
<evidence type="ECO:0000256" key="3">
    <source>
        <dbReference type="ARBA" id="ARBA00022801"/>
    </source>
</evidence>
<dbReference type="Proteomes" id="UP000271573">
    <property type="component" value="Chromosome"/>
</dbReference>
<dbReference type="AlphaFoldDB" id="A0A3G9IZD9"/>
<evidence type="ECO:0000313" key="7">
    <source>
        <dbReference type="Proteomes" id="UP000271573"/>
    </source>
</evidence>
<feature type="domain" description="PIN" evidence="5">
    <location>
        <begin position="3"/>
        <end position="123"/>
    </location>
</feature>
<dbReference type="GO" id="GO:0046872">
    <property type="term" value="F:metal ion binding"/>
    <property type="evidence" value="ECO:0007669"/>
    <property type="project" value="UniProtKB-KW"/>
</dbReference>
<evidence type="ECO:0000259" key="5">
    <source>
        <dbReference type="Pfam" id="PF01850"/>
    </source>
</evidence>
<evidence type="ECO:0000313" key="6">
    <source>
        <dbReference type="EMBL" id="BBH16554.1"/>
    </source>
</evidence>
<dbReference type="RefSeq" id="WP_125567031.1">
    <property type="nucleotide sequence ID" value="NZ_AP019307.1"/>
</dbReference>
<organism evidence="6 7">
    <name type="scientific">Nocardioides baekrokdamisoli</name>
    <dbReference type="NCBI Taxonomy" id="1804624"/>
    <lineage>
        <taxon>Bacteria</taxon>
        <taxon>Bacillati</taxon>
        <taxon>Actinomycetota</taxon>
        <taxon>Actinomycetes</taxon>
        <taxon>Propionibacteriales</taxon>
        <taxon>Nocardioidaceae</taxon>
        <taxon>Nocardioides</taxon>
    </lineage>
</organism>
<dbReference type="InterPro" id="IPR041705">
    <property type="entry name" value="PIN_Sll0205"/>
</dbReference>
<name>A0A3G9IZD9_9ACTN</name>
<sequence length="128" mass="14023">MTYLLDTHALVWALTAPEKLSARAREVITDLGNELAVSAASAWELSTKVRLGKWPEADLLLDGFAAHVRRLRAAPLAISIDDSLAAGRLAWVHRDPFDRMLVAQAASRGITIITMDRAIADYAVSTLW</sequence>
<accession>A0A3G9IZD9</accession>
<keyword evidence="4" id="KW-0460">Magnesium</keyword>
<gene>
    <name evidence="6" type="ORF">Back2_08410</name>
</gene>
<dbReference type="GO" id="GO:0004518">
    <property type="term" value="F:nuclease activity"/>
    <property type="evidence" value="ECO:0007669"/>
    <property type="project" value="UniProtKB-KW"/>
</dbReference>
<dbReference type="PANTHER" id="PTHR36173">
    <property type="entry name" value="RIBONUCLEASE VAPC16-RELATED"/>
    <property type="match status" value="1"/>
</dbReference>
<keyword evidence="3" id="KW-0378">Hydrolase</keyword>
<proteinExistence type="predicted"/>
<dbReference type="InterPro" id="IPR029060">
    <property type="entry name" value="PIN-like_dom_sf"/>
</dbReference>
<dbReference type="InterPro" id="IPR052919">
    <property type="entry name" value="TA_system_RNase"/>
</dbReference>
<dbReference type="KEGG" id="nbe:Back2_08410"/>
<dbReference type="InterPro" id="IPR002716">
    <property type="entry name" value="PIN_dom"/>
</dbReference>
<dbReference type="Pfam" id="PF01850">
    <property type="entry name" value="PIN"/>
    <property type="match status" value="1"/>
</dbReference>